<dbReference type="AlphaFoldDB" id="A0A9W5T9W7"/>
<feature type="domain" description="Rab-GAP TBC" evidence="1">
    <location>
        <begin position="111"/>
        <end position="305"/>
    </location>
</feature>
<gene>
    <name evidence="2" type="ORF">BaOVIS_011650</name>
</gene>
<dbReference type="SUPFAM" id="SSF47923">
    <property type="entry name" value="Ypt/Rab-GAP domain of gyp1p"/>
    <property type="match status" value="2"/>
</dbReference>
<sequence length="386" mass="45131">MMDDQVPGEEENNIVERIRFGLFGISKRIMQRNLSRIQPEKPAESIPSKQVYDSYGFSLSDNVFARGIVSYEDEFNEKRERRLKRWETVNTKNEWNTSRNPFFFKVLIRKGIPDEYRAKMWFELSGAKELGEQIEGLYPRLVTQPLAPEIAQQIEMDIHRTFPTHRNFKRHSEGTRRLKNVLTAFANFVPSAGYCQSFNFLAAIFLVFMEEEHAFLTLVQMIDSRITGKGLNVLGYYKDGMLALKRDVLVLEMILQKRLKKLYNHLKANGVDFTCVCAEWLLCHFCISLPIPTVLRVWDVLFHEGEKVLFRVCFALFKVHEKKILRLTVEQDLLMYLKAMGSGIVQHDEFLKVAFYHLSAFRRRDIEAMRLQATRMITQSNMSGSM</sequence>
<accession>A0A9W5T9W7</accession>
<dbReference type="InterPro" id="IPR035969">
    <property type="entry name" value="Rab-GAP_TBC_sf"/>
</dbReference>
<reference evidence="2" key="1">
    <citation type="submission" date="2019-12" db="EMBL/GenBank/DDBJ databases">
        <title>Genome sequence of Babesia ovis.</title>
        <authorList>
            <person name="Yamagishi J."/>
            <person name="Sevinc F."/>
            <person name="Xuan X."/>
        </authorList>
    </citation>
    <scope>NUCLEOTIDE SEQUENCE</scope>
    <source>
        <strain evidence="2">Selcuk</strain>
    </source>
</reference>
<dbReference type="Gene3D" id="1.10.472.80">
    <property type="entry name" value="Ypt/Rab-GAP domain of gyp1p, domain 3"/>
    <property type="match status" value="1"/>
</dbReference>
<dbReference type="Gene3D" id="1.10.10.750">
    <property type="entry name" value="Ypt/Rab-GAP domain of gyp1p, domain 1"/>
    <property type="match status" value="1"/>
</dbReference>
<dbReference type="OrthoDB" id="294251at2759"/>
<dbReference type="GO" id="GO:0005096">
    <property type="term" value="F:GTPase activator activity"/>
    <property type="evidence" value="ECO:0007669"/>
    <property type="project" value="TreeGrafter"/>
</dbReference>
<name>A0A9W5T9W7_BABOV</name>
<comment type="caution">
    <text evidence="2">The sequence shown here is derived from an EMBL/GenBank/DDBJ whole genome shotgun (WGS) entry which is preliminary data.</text>
</comment>
<dbReference type="Gene3D" id="1.10.8.270">
    <property type="entry name" value="putative rabgap domain of human tbc1 domain family member 14 like domains"/>
    <property type="match status" value="1"/>
</dbReference>
<dbReference type="EMBL" id="BLIY01000007">
    <property type="protein sequence ID" value="GFE53761.1"/>
    <property type="molecule type" value="Genomic_DNA"/>
</dbReference>
<evidence type="ECO:0000313" key="2">
    <source>
        <dbReference type="EMBL" id="GFE53761.1"/>
    </source>
</evidence>
<keyword evidence="3" id="KW-1185">Reference proteome</keyword>
<dbReference type="PANTHER" id="PTHR47219:SF20">
    <property type="entry name" value="TBC1 DOMAIN FAMILY MEMBER 2B"/>
    <property type="match status" value="1"/>
</dbReference>
<dbReference type="InterPro" id="IPR000195">
    <property type="entry name" value="Rab-GAP-TBC_dom"/>
</dbReference>
<dbReference type="GO" id="GO:0031267">
    <property type="term" value="F:small GTPase binding"/>
    <property type="evidence" value="ECO:0007669"/>
    <property type="project" value="TreeGrafter"/>
</dbReference>
<dbReference type="FunFam" id="1.10.8.270:FF:000026">
    <property type="entry name" value="TBC (Tre-2/Bub2/Cdc16) domain family"/>
    <property type="match status" value="1"/>
</dbReference>
<evidence type="ECO:0000259" key="1">
    <source>
        <dbReference type="PROSITE" id="PS50086"/>
    </source>
</evidence>
<dbReference type="InterPro" id="IPR050302">
    <property type="entry name" value="Rab_GAP_TBC_domain"/>
</dbReference>
<evidence type="ECO:0000313" key="3">
    <source>
        <dbReference type="Proteomes" id="UP001057455"/>
    </source>
</evidence>
<protein>
    <submittedName>
        <fullName evidence="2">TBC domain containing protein, putative</fullName>
    </submittedName>
</protein>
<proteinExistence type="predicted"/>
<dbReference type="PROSITE" id="PS50086">
    <property type="entry name" value="TBC_RABGAP"/>
    <property type="match status" value="1"/>
</dbReference>
<dbReference type="Pfam" id="PF00566">
    <property type="entry name" value="RabGAP-TBC"/>
    <property type="match status" value="1"/>
</dbReference>
<dbReference type="SMART" id="SM00164">
    <property type="entry name" value="TBC"/>
    <property type="match status" value="1"/>
</dbReference>
<organism evidence="2 3">
    <name type="scientific">Babesia ovis</name>
    <dbReference type="NCBI Taxonomy" id="5869"/>
    <lineage>
        <taxon>Eukaryota</taxon>
        <taxon>Sar</taxon>
        <taxon>Alveolata</taxon>
        <taxon>Apicomplexa</taxon>
        <taxon>Aconoidasida</taxon>
        <taxon>Piroplasmida</taxon>
        <taxon>Babesiidae</taxon>
        <taxon>Babesia</taxon>
    </lineage>
</organism>
<dbReference type="Proteomes" id="UP001057455">
    <property type="component" value="Unassembled WGS sequence"/>
</dbReference>
<dbReference type="PANTHER" id="PTHR47219">
    <property type="entry name" value="RAB GTPASE-ACTIVATING PROTEIN 1-LIKE"/>
    <property type="match status" value="1"/>
</dbReference>